<name>A0AAD9VID9_9HYME</name>
<accession>A0AAD9VID9</accession>
<proteinExistence type="predicted"/>
<protein>
    <submittedName>
        <fullName evidence="1">Uncharacterized protein</fullName>
    </submittedName>
</protein>
<sequence>MAFKRLFHERGTYDVTPPVSTLQQRCNELTSVTVNMADLAAGYNKTVNDVQAETMTPTKTTTFSKSLSMAMPQAPRNMHVDAIVEVEPTSNIGFNAVEVDNKSQKADRDLDTLSNSSKSNKCENCIVNCLYYSHECCDCTII</sequence>
<evidence type="ECO:0000313" key="2">
    <source>
        <dbReference type="Proteomes" id="UP001258017"/>
    </source>
</evidence>
<dbReference type="EMBL" id="JAIFRP010004408">
    <property type="protein sequence ID" value="KAK2575793.1"/>
    <property type="molecule type" value="Genomic_DNA"/>
</dbReference>
<dbReference type="AlphaFoldDB" id="A0AAD9VID9"/>
<keyword evidence="2" id="KW-1185">Reference proteome</keyword>
<evidence type="ECO:0000313" key="1">
    <source>
        <dbReference type="EMBL" id="KAK2575793.1"/>
    </source>
</evidence>
<gene>
    <name evidence="1" type="ORF">KPH14_007178</name>
</gene>
<dbReference type="Proteomes" id="UP001258017">
    <property type="component" value="Unassembled WGS sequence"/>
</dbReference>
<reference evidence="1" key="1">
    <citation type="submission" date="2021-08" db="EMBL/GenBank/DDBJ databases">
        <authorList>
            <person name="Misof B."/>
            <person name="Oliver O."/>
            <person name="Podsiadlowski L."/>
            <person name="Donath A."/>
            <person name="Peters R."/>
            <person name="Mayer C."/>
            <person name="Rust J."/>
            <person name="Gunkel S."/>
            <person name="Lesny P."/>
            <person name="Martin S."/>
            <person name="Oeyen J.P."/>
            <person name="Petersen M."/>
            <person name="Panagiotis P."/>
            <person name="Wilbrandt J."/>
            <person name="Tanja T."/>
        </authorList>
    </citation>
    <scope>NUCLEOTIDE SEQUENCE</scope>
    <source>
        <strain evidence="1">GBR_01_08_01A</strain>
        <tissue evidence="1">Thorax + abdomen</tissue>
    </source>
</reference>
<organism evidence="1 2">
    <name type="scientific">Odynerus spinipes</name>
    <dbReference type="NCBI Taxonomy" id="1348599"/>
    <lineage>
        <taxon>Eukaryota</taxon>
        <taxon>Metazoa</taxon>
        <taxon>Ecdysozoa</taxon>
        <taxon>Arthropoda</taxon>
        <taxon>Hexapoda</taxon>
        <taxon>Insecta</taxon>
        <taxon>Pterygota</taxon>
        <taxon>Neoptera</taxon>
        <taxon>Endopterygota</taxon>
        <taxon>Hymenoptera</taxon>
        <taxon>Apocrita</taxon>
        <taxon>Aculeata</taxon>
        <taxon>Vespoidea</taxon>
        <taxon>Vespidae</taxon>
        <taxon>Eumeninae</taxon>
        <taxon>Odynerus</taxon>
    </lineage>
</organism>
<reference evidence="1" key="2">
    <citation type="journal article" date="2023" name="Commun. Biol.">
        <title>Intrasexual cuticular hydrocarbon dimorphism in a wasp sheds light on hydrocarbon biosynthesis genes in Hymenoptera.</title>
        <authorList>
            <person name="Moris V.C."/>
            <person name="Podsiadlowski L."/>
            <person name="Martin S."/>
            <person name="Oeyen J.P."/>
            <person name="Donath A."/>
            <person name="Petersen M."/>
            <person name="Wilbrandt J."/>
            <person name="Misof B."/>
            <person name="Liedtke D."/>
            <person name="Thamm M."/>
            <person name="Scheiner R."/>
            <person name="Schmitt T."/>
            <person name="Niehuis O."/>
        </authorList>
    </citation>
    <scope>NUCLEOTIDE SEQUENCE</scope>
    <source>
        <strain evidence="1">GBR_01_08_01A</strain>
    </source>
</reference>
<comment type="caution">
    <text evidence="1">The sequence shown here is derived from an EMBL/GenBank/DDBJ whole genome shotgun (WGS) entry which is preliminary data.</text>
</comment>